<dbReference type="Gene3D" id="3.10.290.20">
    <property type="entry name" value="Ubiquitin-like 2 activating enzyme e1b. Chain: B, domain 3"/>
    <property type="match status" value="1"/>
</dbReference>
<proteinExistence type="predicted"/>
<dbReference type="OrthoDB" id="10255449at2759"/>
<comment type="caution">
    <text evidence="1">The sequence shown here is derived from an EMBL/GenBank/DDBJ whole genome shotgun (WGS) entry which is preliminary data.</text>
</comment>
<reference evidence="1" key="1">
    <citation type="submission" date="2018-11" db="EMBL/GenBank/DDBJ databases">
        <authorList>
            <consortium name="Pathogen Informatics"/>
        </authorList>
    </citation>
    <scope>NUCLEOTIDE SEQUENCE</scope>
</reference>
<protein>
    <submittedName>
        <fullName evidence="1">Uncharacterized protein</fullName>
    </submittedName>
</protein>
<organism evidence="1 2">
    <name type="scientific">Protopolystoma xenopodis</name>
    <dbReference type="NCBI Taxonomy" id="117903"/>
    <lineage>
        <taxon>Eukaryota</taxon>
        <taxon>Metazoa</taxon>
        <taxon>Spiralia</taxon>
        <taxon>Lophotrochozoa</taxon>
        <taxon>Platyhelminthes</taxon>
        <taxon>Monogenea</taxon>
        <taxon>Polyopisthocotylea</taxon>
        <taxon>Polystomatidea</taxon>
        <taxon>Polystomatidae</taxon>
        <taxon>Protopolystoma</taxon>
    </lineage>
</organism>
<keyword evidence="2" id="KW-1185">Reference proteome</keyword>
<name>A0A3S5FEW8_9PLAT</name>
<evidence type="ECO:0000313" key="1">
    <source>
        <dbReference type="EMBL" id="VEL27987.1"/>
    </source>
</evidence>
<accession>A0A3S5FEW8</accession>
<sequence>MRHLVAPVRPLPPSPNCLVCSRQGLVAGTQAEPCLNLICCPSRMRLRILRDHVLIRRLDMSGPDVEVAGRGTIIISSDDDEIDQGRSTCFPYFLNLFFQPSSIFVLI</sequence>
<evidence type="ECO:0000313" key="2">
    <source>
        <dbReference type="Proteomes" id="UP000784294"/>
    </source>
</evidence>
<dbReference type="EMBL" id="CAAALY010091528">
    <property type="protein sequence ID" value="VEL27987.1"/>
    <property type="molecule type" value="Genomic_DNA"/>
</dbReference>
<dbReference type="Proteomes" id="UP000784294">
    <property type="component" value="Unassembled WGS sequence"/>
</dbReference>
<gene>
    <name evidence="1" type="ORF">PXEA_LOCUS21427</name>
</gene>
<dbReference type="AlphaFoldDB" id="A0A3S5FEW8"/>